<keyword evidence="14" id="KW-1185">Reference proteome</keyword>
<feature type="region of interest" description="Disordered" evidence="10">
    <location>
        <begin position="1"/>
        <end position="49"/>
    </location>
</feature>
<dbReference type="EMBL" id="JAUSRB010000002">
    <property type="protein sequence ID" value="MDP9864810.1"/>
    <property type="molecule type" value="Genomic_DNA"/>
</dbReference>
<evidence type="ECO:0000256" key="8">
    <source>
        <dbReference type="ARBA" id="ARBA00023098"/>
    </source>
</evidence>
<dbReference type="InterPro" id="IPR015876">
    <property type="entry name" value="Acyl-CoA_DS"/>
</dbReference>
<evidence type="ECO:0000256" key="7">
    <source>
        <dbReference type="ARBA" id="ARBA00023004"/>
    </source>
</evidence>
<evidence type="ECO:0000256" key="1">
    <source>
        <dbReference type="ARBA" id="ARBA00004141"/>
    </source>
</evidence>
<dbReference type="CDD" id="cd03505">
    <property type="entry name" value="Delta9-FADS-like"/>
    <property type="match status" value="1"/>
</dbReference>
<evidence type="ECO:0000256" key="2">
    <source>
        <dbReference type="ARBA" id="ARBA00008749"/>
    </source>
</evidence>
<keyword evidence="6 13" id="KW-0560">Oxidoreductase</keyword>
<accession>A0ABT9R6E2</accession>
<feature type="region of interest" description="Disordered" evidence="10">
    <location>
        <begin position="347"/>
        <end position="377"/>
    </location>
</feature>
<keyword evidence="5 11" id="KW-1133">Transmembrane helix</keyword>
<feature type="transmembrane region" description="Helical" evidence="11">
    <location>
        <begin position="63"/>
        <end position="88"/>
    </location>
</feature>
<evidence type="ECO:0000256" key="6">
    <source>
        <dbReference type="ARBA" id="ARBA00023002"/>
    </source>
</evidence>
<evidence type="ECO:0000256" key="4">
    <source>
        <dbReference type="ARBA" id="ARBA00022832"/>
    </source>
</evidence>
<feature type="compositionally biased region" description="Pro residues" evidence="10">
    <location>
        <begin position="362"/>
        <end position="377"/>
    </location>
</feature>
<dbReference type="EC" id="1.14.19.1" evidence="13"/>
<evidence type="ECO:0000256" key="3">
    <source>
        <dbReference type="ARBA" id="ARBA00022692"/>
    </source>
</evidence>
<evidence type="ECO:0000259" key="12">
    <source>
        <dbReference type="Pfam" id="PF00487"/>
    </source>
</evidence>
<gene>
    <name evidence="13" type="ORF">J2S55_004076</name>
</gene>
<proteinExistence type="inferred from homology"/>
<dbReference type="Proteomes" id="UP001230426">
    <property type="component" value="Unassembled WGS sequence"/>
</dbReference>
<keyword evidence="8" id="KW-0443">Lipid metabolism</keyword>
<dbReference type="GO" id="GO:0004768">
    <property type="term" value="F:stearoyl-CoA 9-desaturase activity"/>
    <property type="evidence" value="ECO:0007669"/>
    <property type="project" value="UniProtKB-EC"/>
</dbReference>
<protein>
    <submittedName>
        <fullName evidence="13">Stearoyl-CoA desaturase (Delta-9 desaturase)</fullName>
        <ecNumber evidence="13">1.14.19.1</ecNumber>
    </submittedName>
</protein>
<dbReference type="PANTHER" id="PTHR11351:SF3">
    <property type="entry name" value="BLL4393 PROTEIN"/>
    <property type="match status" value="1"/>
</dbReference>
<feature type="transmembrane region" description="Helical" evidence="11">
    <location>
        <begin position="216"/>
        <end position="237"/>
    </location>
</feature>
<evidence type="ECO:0000313" key="13">
    <source>
        <dbReference type="EMBL" id="MDP9864810.1"/>
    </source>
</evidence>
<sequence>MTTSAFPPGQPESGTAETVPESGAAETVPKSGTAETVPEPGAAETVPEPGAAETVAVTAGRRAVYLVALVILPVLALAVAVPAVWGWGIGPRDAVIAVVMYLVSVFGIAVGYHRHFTHRAFRCRRPLRIALMLAGGMALEGPVTLWTAEHRRHHKYADRPGDPHSPWRYGDSGLALLRGMAHAHVGWFYTARRRSSRQHWVPDLMADPDVRRFDSAYPAVAVLSFLLPAAVGGLWAMSWSGMWTALFWGGLVRYAVVHHVTWSVNSIAHTFGERPFRSRDRSSNVRWVALLTLGEGWHNWHHVDPTCARHGVLRGQLDPSARLIRWFERAGWAYGVRWPDAARLTARRSAGSAGAGAGAAPAEPPVIPAPPPPPPPR</sequence>
<dbReference type="PRINTS" id="PR00075">
    <property type="entry name" value="FACDDSATRASE"/>
</dbReference>
<name>A0ABT9R6E2_9ACTN</name>
<keyword evidence="7" id="KW-0408">Iron</keyword>
<evidence type="ECO:0000256" key="9">
    <source>
        <dbReference type="ARBA" id="ARBA00023136"/>
    </source>
</evidence>
<feature type="transmembrane region" description="Helical" evidence="11">
    <location>
        <begin position="94"/>
        <end position="115"/>
    </location>
</feature>
<keyword evidence="9 11" id="KW-0472">Membrane</keyword>
<organism evidence="13 14">
    <name type="scientific">Streptosporangium brasiliense</name>
    <dbReference type="NCBI Taxonomy" id="47480"/>
    <lineage>
        <taxon>Bacteria</taxon>
        <taxon>Bacillati</taxon>
        <taxon>Actinomycetota</taxon>
        <taxon>Actinomycetes</taxon>
        <taxon>Streptosporangiales</taxon>
        <taxon>Streptosporangiaceae</taxon>
        <taxon>Streptosporangium</taxon>
    </lineage>
</organism>
<reference evidence="13 14" key="1">
    <citation type="submission" date="2023-07" db="EMBL/GenBank/DDBJ databases">
        <title>Sequencing the genomes of 1000 actinobacteria strains.</title>
        <authorList>
            <person name="Klenk H.-P."/>
        </authorList>
    </citation>
    <scope>NUCLEOTIDE SEQUENCE [LARGE SCALE GENOMIC DNA]</scope>
    <source>
        <strain evidence="13 14">DSM 44109</strain>
    </source>
</reference>
<comment type="subcellular location">
    <subcellularLocation>
        <location evidence="1">Membrane</location>
        <topology evidence="1">Multi-pass membrane protein</topology>
    </subcellularLocation>
</comment>
<evidence type="ECO:0000256" key="5">
    <source>
        <dbReference type="ARBA" id="ARBA00022989"/>
    </source>
</evidence>
<evidence type="ECO:0000256" key="10">
    <source>
        <dbReference type="SAM" id="MobiDB-lite"/>
    </source>
</evidence>
<evidence type="ECO:0000256" key="11">
    <source>
        <dbReference type="SAM" id="Phobius"/>
    </source>
</evidence>
<evidence type="ECO:0000313" key="14">
    <source>
        <dbReference type="Proteomes" id="UP001230426"/>
    </source>
</evidence>
<keyword evidence="3 11" id="KW-0812">Transmembrane</keyword>
<feature type="domain" description="Fatty acid desaturase" evidence="12">
    <location>
        <begin position="96"/>
        <end position="310"/>
    </location>
</feature>
<dbReference type="PANTHER" id="PTHR11351">
    <property type="entry name" value="ACYL-COA DESATURASE"/>
    <property type="match status" value="1"/>
</dbReference>
<dbReference type="Pfam" id="PF00487">
    <property type="entry name" value="FA_desaturase"/>
    <property type="match status" value="1"/>
</dbReference>
<dbReference type="InterPro" id="IPR005804">
    <property type="entry name" value="FA_desaturase_dom"/>
</dbReference>
<comment type="similarity">
    <text evidence="2">Belongs to the fatty acid desaturase type 2 family.</text>
</comment>
<comment type="caution">
    <text evidence="13">The sequence shown here is derived from an EMBL/GenBank/DDBJ whole genome shotgun (WGS) entry which is preliminary data.</text>
</comment>
<keyword evidence="4" id="KW-0276">Fatty acid metabolism</keyword>